<dbReference type="InterPro" id="IPR052931">
    <property type="entry name" value="Prophage_regulatory_activator"/>
</dbReference>
<dbReference type="AlphaFoldDB" id="A0A0E1W5H4"/>
<gene>
    <name evidence="2" type="ORF">BURPS1710A_4201</name>
</gene>
<reference evidence="2" key="1">
    <citation type="submission" date="2009-05" db="EMBL/GenBank/DDBJ databases">
        <authorList>
            <person name="Harkins D.M."/>
            <person name="DeShazer D."/>
            <person name="Woods D.E."/>
            <person name="Brinkac L.M."/>
            <person name="Brown K.A."/>
            <person name="Hung G.C."/>
            <person name="Tuanyok A."/>
            <person name="Zhang B."/>
            <person name="Nierman W.C."/>
        </authorList>
    </citation>
    <scope>NUCLEOTIDE SEQUENCE [LARGE SCALE GENOMIC DNA]</scope>
    <source>
        <strain evidence="2">1710a</strain>
    </source>
</reference>
<dbReference type="EMBL" id="CM000832">
    <property type="protein sequence ID" value="EET07541.1"/>
    <property type="molecule type" value="Genomic_DNA"/>
</dbReference>
<dbReference type="Pfam" id="PF05930">
    <property type="entry name" value="Phage_AlpA"/>
    <property type="match status" value="1"/>
</dbReference>
<evidence type="ECO:0000313" key="2">
    <source>
        <dbReference type="EMBL" id="EET07541.1"/>
    </source>
</evidence>
<name>A0A0E1W5H4_BURPE</name>
<feature type="compositionally biased region" description="Polar residues" evidence="1">
    <location>
        <begin position="340"/>
        <end position="350"/>
    </location>
</feature>
<dbReference type="InterPro" id="IPR010260">
    <property type="entry name" value="AlpA"/>
</dbReference>
<feature type="region of interest" description="Disordered" evidence="1">
    <location>
        <begin position="320"/>
        <end position="359"/>
    </location>
</feature>
<dbReference type="HOGENOM" id="CLU_046652_0_0_4"/>
<sequence>MQIELPLGDQIDCWLLVREIARAEVPDLNPKAAGIECLVAKKPVAVDVAGVGPIEFVERKLTNDDRAYLARVLPRLPVLQIPYSDDVIEAFLREFRALPDRPSWDPVLLTESRYLQEQARIVEERWALSSQHLQVLQQWLDSGRIRAFRGSHVPVNELLVGTLIPRRDVLAYLDYCEIPHTGKKAGAASVEGEVKQDIDVCASKAETREAMAVPEPRRASESIRSANQVALGQPEVIKQEPIERLERQVPATPAGPLLDIKQVSERVNISVSMLHEKMKPTSKYYDPKFPPKIQLTERTVRYSQADVDAWIQACVSGASAAGDTRGREGAGAEQGVSKFPSPNNPGENNASSDCDLDGDDDRLRDSGLLTAEIVRLFSRKARGGNLAETFSNPPSGLKRRAQISSLKGRHAHWDPVEVALWLHENRTDAYPTRVLAEIFEYESLDQWRFVWAAEARKLERRRGAK</sequence>
<organism evidence="2">
    <name type="scientific">Burkholderia pseudomallei 1710a</name>
    <dbReference type="NCBI Taxonomy" id="320371"/>
    <lineage>
        <taxon>Bacteria</taxon>
        <taxon>Pseudomonadati</taxon>
        <taxon>Pseudomonadota</taxon>
        <taxon>Betaproteobacteria</taxon>
        <taxon>Burkholderiales</taxon>
        <taxon>Burkholderiaceae</taxon>
        <taxon>Burkholderia</taxon>
        <taxon>pseudomallei group</taxon>
    </lineage>
</organism>
<dbReference type="Proteomes" id="UP000001812">
    <property type="component" value="Chromosome I"/>
</dbReference>
<dbReference type="PANTHER" id="PTHR36154">
    <property type="entry name" value="DNA-BINDING TRANSCRIPTIONAL ACTIVATOR ALPA"/>
    <property type="match status" value="1"/>
</dbReference>
<dbReference type="PANTHER" id="PTHR36154:SF1">
    <property type="entry name" value="DNA-BINDING TRANSCRIPTIONAL ACTIVATOR ALPA"/>
    <property type="match status" value="1"/>
</dbReference>
<protein>
    <submittedName>
        <fullName evidence="2">Prophage CP4-57 regulatory protein (AlpA)</fullName>
    </submittedName>
</protein>
<evidence type="ECO:0000256" key="1">
    <source>
        <dbReference type="SAM" id="MobiDB-lite"/>
    </source>
</evidence>
<accession>A0A0E1W5H4</accession>
<proteinExistence type="predicted"/>